<feature type="compositionally biased region" description="Basic and acidic residues" evidence="2">
    <location>
        <begin position="530"/>
        <end position="545"/>
    </location>
</feature>
<comment type="similarity">
    <text evidence="1">Belongs to the transposase IS21/IS408/IS1162 family.</text>
</comment>
<name>A0A7S6C743_PSEAI</name>
<dbReference type="InterPro" id="IPR036397">
    <property type="entry name" value="RNaseH_sf"/>
</dbReference>
<dbReference type="InterPro" id="IPR017895">
    <property type="entry name" value="HTH_IS408/IS1162_type"/>
</dbReference>
<dbReference type="PROSITE" id="PS50994">
    <property type="entry name" value="INTEGRASE"/>
    <property type="match status" value="1"/>
</dbReference>
<dbReference type="InterPro" id="IPR054353">
    <property type="entry name" value="IstA-like_C"/>
</dbReference>
<evidence type="ECO:0000259" key="4">
    <source>
        <dbReference type="PROSITE" id="PS50994"/>
    </source>
</evidence>
<evidence type="ECO:0000259" key="3">
    <source>
        <dbReference type="PROSITE" id="PS50532"/>
    </source>
</evidence>
<dbReference type="InterPro" id="IPR001584">
    <property type="entry name" value="Integrase_cat-core"/>
</dbReference>
<dbReference type="AlphaFoldDB" id="A0A7S6C743"/>
<dbReference type="Pfam" id="PF00665">
    <property type="entry name" value="rve"/>
    <property type="match status" value="1"/>
</dbReference>
<feature type="region of interest" description="Disordered" evidence="2">
    <location>
        <begin position="501"/>
        <end position="559"/>
    </location>
</feature>
<dbReference type="PANTHER" id="PTHR35004">
    <property type="entry name" value="TRANSPOSASE RV3428C-RELATED"/>
    <property type="match status" value="1"/>
</dbReference>
<dbReference type="Pfam" id="PF22483">
    <property type="entry name" value="Mu-transpos_C_2"/>
    <property type="match status" value="1"/>
</dbReference>
<dbReference type="Gene3D" id="3.30.420.10">
    <property type="entry name" value="Ribonuclease H-like superfamily/Ribonuclease H"/>
    <property type="match status" value="1"/>
</dbReference>
<dbReference type="PROSITE" id="PS50532">
    <property type="entry name" value="HTH_IS408"/>
    <property type="match status" value="1"/>
</dbReference>
<accession>A0A7S6C743</accession>
<sequence length="559" mass="63378">MRKIREVLRLKFEVGLSARQIAVSVQVGRVTVGDYLNRFAASGLSWPCSLSDAELEQQLFPPAPAVASEKRPLPDWAWVHAELRRPGVTLALLWQEYRLSQPQGFQYSWFCEHYRAWQGKLDVVMRQEHRVGEKLFVDYAGQTVPVIDRHSGEIRQAQVFVAVLGASSYTFAEATWSQQLPDWLGSHTRCFAFLGGVPEIVVPDNLRSAVSKAHRYEPDINPSYRDLAEHYGVAVVPARARKPRDKAKAEVGVQVVERWILAALRNRQFFSLDELNSAISVLLERLNQRPFKKLPGSRQTAFDSLDRPALRPLPEQPYVYAEWKKARVHIDYHVEVDGHYYSVPYQLVKKQLEVRLTARTVECFHANQRVASHLRSMHKGRHSTQAEHMPKSHREHAEWTPQRLIRWAEQTGPNTAGVIRHILERRIHPQQGYRACLGILRLGKTHGEVRLELACRRAISLGTCSYKSLESILRQGLENLRWPSSTCPCCRTTTPTCAAPATTTEHKESHHAAPSDPGQAANPAPARHAQGAERTTENPGHRQPELRGTPRPAGRPRAD</sequence>
<geneLocation type="plasmid" evidence="5">
    <name>pSE5369-VIM</name>
</geneLocation>
<feature type="domain" description="Integrase catalytic" evidence="4">
    <location>
        <begin position="126"/>
        <end position="309"/>
    </location>
</feature>
<protein>
    <submittedName>
        <fullName evidence="5">Mobile element protein</fullName>
    </submittedName>
</protein>
<dbReference type="GO" id="GO:0015074">
    <property type="term" value="P:DNA integration"/>
    <property type="evidence" value="ECO:0007669"/>
    <property type="project" value="InterPro"/>
</dbReference>
<keyword evidence="5" id="KW-0614">Plasmid</keyword>
<dbReference type="GO" id="GO:0003676">
    <property type="term" value="F:nucleic acid binding"/>
    <property type="evidence" value="ECO:0007669"/>
    <property type="project" value="InterPro"/>
</dbReference>
<evidence type="ECO:0000256" key="2">
    <source>
        <dbReference type="SAM" id="MobiDB-lite"/>
    </source>
</evidence>
<dbReference type="InterPro" id="IPR012337">
    <property type="entry name" value="RNaseH-like_sf"/>
</dbReference>
<reference evidence="5" key="1">
    <citation type="submission" date="2019-12" db="EMBL/GenBank/DDBJ databases">
        <title>Compelete sequence of pSE5369-VIM.</title>
        <authorList>
            <person name="Zhou D."/>
        </authorList>
    </citation>
    <scope>NUCLEOTIDE SEQUENCE</scope>
    <source>
        <strain evidence="5">SE5369</strain>
        <plasmid evidence="5">pSE5369-VIM</plasmid>
    </source>
</reference>
<dbReference type="SUPFAM" id="SSF53098">
    <property type="entry name" value="Ribonuclease H-like"/>
    <property type="match status" value="1"/>
</dbReference>
<feature type="compositionally biased region" description="Basic and acidic residues" evidence="2">
    <location>
        <begin position="504"/>
        <end position="513"/>
    </location>
</feature>
<evidence type="ECO:0000313" key="5">
    <source>
        <dbReference type="EMBL" id="QLG05108.1"/>
    </source>
</evidence>
<organism evidence="5">
    <name type="scientific">Pseudomonas aeruginosa</name>
    <dbReference type="NCBI Taxonomy" id="287"/>
    <lineage>
        <taxon>Bacteria</taxon>
        <taxon>Pseudomonadati</taxon>
        <taxon>Pseudomonadota</taxon>
        <taxon>Gammaproteobacteria</taxon>
        <taxon>Pseudomonadales</taxon>
        <taxon>Pseudomonadaceae</taxon>
        <taxon>Pseudomonas</taxon>
    </lineage>
</organism>
<proteinExistence type="inferred from homology"/>
<feature type="domain" description="HTH IS408-type" evidence="3">
    <location>
        <begin position="4"/>
        <end position="83"/>
    </location>
</feature>
<dbReference type="NCBIfam" id="NF033546">
    <property type="entry name" value="transpos_IS21"/>
    <property type="match status" value="1"/>
</dbReference>
<dbReference type="PANTHER" id="PTHR35004:SF8">
    <property type="entry name" value="TRANSPOSASE RV3428C-RELATED"/>
    <property type="match status" value="1"/>
</dbReference>
<evidence type="ECO:0000256" key="1">
    <source>
        <dbReference type="ARBA" id="ARBA00009277"/>
    </source>
</evidence>
<dbReference type="EMBL" id="MN894888">
    <property type="protein sequence ID" value="QLG05108.1"/>
    <property type="molecule type" value="Genomic_DNA"/>
</dbReference>